<gene>
    <name evidence="2" type="ORF">ACFQWG_08995</name>
</gene>
<reference evidence="3" key="1">
    <citation type="journal article" date="2019" name="Int. J. Syst. Evol. Microbiol.">
        <title>The Global Catalogue of Microorganisms (GCM) 10K type strain sequencing project: providing services to taxonomists for standard genome sequencing and annotation.</title>
        <authorList>
            <consortium name="The Broad Institute Genomics Platform"/>
            <consortium name="The Broad Institute Genome Sequencing Center for Infectious Disease"/>
            <person name="Wu L."/>
            <person name="Ma J."/>
        </authorList>
    </citation>
    <scope>NUCLEOTIDE SEQUENCE [LARGE SCALE GENOMIC DNA]</scope>
    <source>
        <strain evidence="3">CCUG 56698</strain>
    </source>
</reference>
<sequence>MARASDTKDAAAGASQRLRRSRSSLAEIALRGQERRAPDGRKLTKAERASVLAVARINAPAGLAAADVARAARSPDVGWMIQQFHNPLLMARRRTPTLPERGLLDRAVVFLENAFEAERLDRRADAFRARPLPPPRSRAARAPGTARTAPRRRLARAIDAWYRAMEDRRGDPAWRKVEGTPVSLGQFRAWQEALAAGPDLAVVPGLEVPAEFVRALEMVQQWDEILEQRGHVGERFSLREEVVRLHNWPGDQWDSGDDYAAAQRRFHRRLGKARRLARDPVRDRIMMRALYLREGLLLNPVDDLEWFLAVLKFRHAYPESLEVRPELMSWRVLDRISRVGRASPVWHADVGEDGVGRIDAADPRDVAPDALTAVGGPGVMIDLDEDVVTALPPGCRVRRLVVSARGPLGPDWIVYWVESEWGDSRPILDLVESEKLHPRVVFVSDGQPEDLAGLIRPFLSDAFEIPTNPLTAHSHNPGVVPRIPDHPDAGLS</sequence>
<feature type="compositionally biased region" description="Basic and acidic residues" evidence="1">
    <location>
        <begin position="483"/>
        <end position="492"/>
    </location>
</feature>
<comment type="caution">
    <text evidence="2">The sequence shown here is derived from an EMBL/GenBank/DDBJ whole genome shotgun (WGS) entry which is preliminary data.</text>
</comment>
<dbReference type="EMBL" id="JBHTEF010000001">
    <property type="protein sequence ID" value="MFC7581330.1"/>
    <property type="molecule type" value="Genomic_DNA"/>
</dbReference>
<accession>A0ABW2SN65</accession>
<name>A0ABW2SN65_9ACTO</name>
<keyword evidence="3" id="KW-1185">Reference proteome</keyword>
<feature type="region of interest" description="Disordered" evidence="1">
    <location>
        <begin position="1"/>
        <end position="23"/>
    </location>
</feature>
<dbReference type="RefSeq" id="WP_380974569.1">
    <property type="nucleotide sequence ID" value="NZ_JBHTEF010000001.1"/>
</dbReference>
<protein>
    <recommendedName>
        <fullName evidence="4">DUF2399 domain-containing protein</fullName>
    </recommendedName>
</protein>
<organism evidence="2 3">
    <name type="scientific">Schaalia naturae</name>
    <dbReference type="NCBI Taxonomy" id="635203"/>
    <lineage>
        <taxon>Bacteria</taxon>
        <taxon>Bacillati</taxon>
        <taxon>Actinomycetota</taxon>
        <taxon>Actinomycetes</taxon>
        <taxon>Actinomycetales</taxon>
        <taxon>Actinomycetaceae</taxon>
        <taxon>Schaalia</taxon>
    </lineage>
</organism>
<evidence type="ECO:0000313" key="2">
    <source>
        <dbReference type="EMBL" id="MFC7581330.1"/>
    </source>
</evidence>
<evidence type="ECO:0008006" key="4">
    <source>
        <dbReference type="Google" id="ProtNLM"/>
    </source>
</evidence>
<evidence type="ECO:0000313" key="3">
    <source>
        <dbReference type="Proteomes" id="UP001596527"/>
    </source>
</evidence>
<evidence type="ECO:0000256" key="1">
    <source>
        <dbReference type="SAM" id="MobiDB-lite"/>
    </source>
</evidence>
<proteinExistence type="predicted"/>
<feature type="region of interest" description="Disordered" evidence="1">
    <location>
        <begin position="469"/>
        <end position="492"/>
    </location>
</feature>
<dbReference type="Proteomes" id="UP001596527">
    <property type="component" value="Unassembled WGS sequence"/>
</dbReference>
<feature type="region of interest" description="Disordered" evidence="1">
    <location>
        <begin position="129"/>
        <end position="149"/>
    </location>
</feature>